<comment type="caution">
    <text evidence="6">The sequence shown here is derived from an EMBL/GenBank/DDBJ whole genome shotgun (WGS) entry which is preliminary data.</text>
</comment>
<evidence type="ECO:0000256" key="2">
    <source>
        <dbReference type="ARBA" id="ARBA00022598"/>
    </source>
</evidence>
<dbReference type="Gene3D" id="2.30.38.10">
    <property type="entry name" value="Luciferase, Domain 3"/>
    <property type="match status" value="1"/>
</dbReference>
<dbReference type="Pfam" id="PF13193">
    <property type="entry name" value="AMP-binding_C"/>
    <property type="match status" value="1"/>
</dbReference>
<protein>
    <submittedName>
        <fullName evidence="6">Long-chain-fatty-acid--CoA ligase</fullName>
    </submittedName>
</protein>
<keyword evidence="2 6" id="KW-0436">Ligase</keyword>
<comment type="similarity">
    <text evidence="1">Belongs to the ATP-dependent AMP-binding enzyme family.</text>
</comment>
<dbReference type="Pfam" id="PF00501">
    <property type="entry name" value="AMP-binding"/>
    <property type="match status" value="1"/>
</dbReference>
<sequence>LSRSLGGKKIKIPKGDTIYKFNPKALSENKVSEQKIDPKAMPALIQYTGGTTGTPKGALLSHYNLIANVYQLSEWLPKNMRSDRTFLSAIPFFHVYGMMTAMLIPSYLGSRMTIVPDPRDTRRVLKTIQNGKSIIFPGIPTMYHSILNYKSSSKYNIKAIDLLLSGAAPMPMEIQKEFEVRTGASLLEGYGLTEASPVVCATPVEVEKRKAGSVGFPVPNTILKIVDEEKGTDEKAIGEIGELIVKGPQVMLGYLNNVEETKGTIRDGWLYTGDLAMIDNEGYIHIVDRKKDLIIAGGYNVYPREVEEILYQIPKIEDAAVVGVSDPHRGETVKAVIVMKKGETMTREEIIHYCSTHLAVYKIPRLIEFRETLPRSVVGKVLKKELRN</sequence>
<reference evidence="6" key="2">
    <citation type="journal article" date="2014" name="ISME J.">
        <title>Microbial stratification in low pH oxic and suboxic macroscopic growths along an acid mine drainage.</title>
        <authorList>
            <person name="Mendez-Garcia C."/>
            <person name="Mesa V."/>
            <person name="Sprenger R.R."/>
            <person name="Richter M."/>
            <person name="Diez M.S."/>
            <person name="Solano J."/>
            <person name="Bargiela R."/>
            <person name="Golyshina O.V."/>
            <person name="Manteca A."/>
            <person name="Ramos J.L."/>
            <person name="Gallego J.R."/>
            <person name="Llorente I."/>
            <person name="Martins Dos Santos V.A."/>
            <person name="Jensen O.N."/>
            <person name="Pelaez A.I."/>
            <person name="Sanchez J."/>
            <person name="Ferrer M."/>
        </authorList>
    </citation>
    <scope>NUCLEOTIDE SEQUENCE</scope>
</reference>
<feature type="non-terminal residue" evidence="6">
    <location>
        <position position="1"/>
    </location>
</feature>
<dbReference type="InterPro" id="IPR045851">
    <property type="entry name" value="AMP-bd_C_sf"/>
</dbReference>
<dbReference type="Gene3D" id="3.30.300.30">
    <property type="match status" value="1"/>
</dbReference>
<keyword evidence="3" id="KW-1133">Transmembrane helix</keyword>
<dbReference type="PANTHER" id="PTHR43201">
    <property type="entry name" value="ACYL-COA SYNTHETASE"/>
    <property type="match status" value="1"/>
</dbReference>
<dbReference type="EMBL" id="AUZX01000862">
    <property type="protein sequence ID" value="EQD80203.1"/>
    <property type="molecule type" value="Genomic_DNA"/>
</dbReference>
<dbReference type="GO" id="GO:0006631">
    <property type="term" value="P:fatty acid metabolic process"/>
    <property type="evidence" value="ECO:0007669"/>
    <property type="project" value="TreeGrafter"/>
</dbReference>
<dbReference type="AlphaFoldDB" id="T1CF18"/>
<dbReference type="InterPro" id="IPR020845">
    <property type="entry name" value="AMP-binding_CS"/>
</dbReference>
<dbReference type="FunFam" id="3.30.300.30:FF:000008">
    <property type="entry name" value="2,3-dihydroxybenzoate-AMP ligase"/>
    <property type="match status" value="1"/>
</dbReference>
<evidence type="ECO:0000256" key="1">
    <source>
        <dbReference type="ARBA" id="ARBA00006432"/>
    </source>
</evidence>
<dbReference type="SUPFAM" id="SSF56801">
    <property type="entry name" value="Acetyl-CoA synthetase-like"/>
    <property type="match status" value="1"/>
</dbReference>
<name>T1CF18_9ZZZZ</name>
<reference evidence="6" key="1">
    <citation type="submission" date="2013-08" db="EMBL/GenBank/DDBJ databases">
        <authorList>
            <person name="Mendez C."/>
            <person name="Richter M."/>
            <person name="Ferrer M."/>
            <person name="Sanchez J."/>
        </authorList>
    </citation>
    <scope>NUCLEOTIDE SEQUENCE</scope>
</reference>
<dbReference type="PANTHER" id="PTHR43201:SF5">
    <property type="entry name" value="MEDIUM-CHAIN ACYL-COA LIGASE ACSF2, MITOCHONDRIAL"/>
    <property type="match status" value="1"/>
</dbReference>
<dbReference type="GO" id="GO:0031956">
    <property type="term" value="F:medium-chain fatty acid-CoA ligase activity"/>
    <property type="evidence" value="ECO:0007669"/>
    <property type="project" value="TreeGrafter"/>
</dbReference>
<dbReference type="PROSITE" id="PS00455">
    <property type="entry name" value="AMP_BINDING"/>
    <property type="match status" value="1"/>
</dbReference>
<feature type="domain" description="AMP-binding enzyme C-terminal" evidence="5">
    <location>
        <begin position="305"/>
        <end position="380"/>
    </location>
</feature>
<evidence type="ECO:0000313" key="6">
    <source>
        <dbReference type="EMBL" id="EQD80203.1"/>
    </source>
</evidence>
<dbReference type="InterPro" id="IPR025110">
    <property type="entry name" value="AMP-bd_C"/>
</dbReference>
<keyword evidence="3" id="KW-0472">Membrane</keyword>
<feature type="domain" description="AMP-dependent synthetase/ligase" evidence="4">
    <location>
        <begin position="31"/>
        <end position="255"/>
    </location>
</feature>
<dbReference type="InterPro" id="IPR000873">
    <property type="entry name" value="AMP-dep_synth/lig_dom"/>
</dbReference>
<dbReference type="Gene3D" id="3.40.50.980">
    <property type="match status" value="2"/>
</dbReference>
<gene>
    <name evidence="6" type="ORF">B1A_01135</name>
</gene>
<organism evidence="6">
    <name type="scientific">mine drainage metagenome</name>
    <dbReference type="NCBI Taxonomy" id="410659"/>
    <lineage>
        <taxon>unclassified sequences</taxon>
        <taxon>metagenomes</taxon>
        <taxon>ecological metagenomes</taxon>
    </lineage>
</organism>
<feature type="transmembrane region" description="Helical" evidence="3">
    <location>
        <begin position="86"/>
        <end position="108"/>
    </location>
</feature>
<accession>T1CF18</accession>
<proteinExistence type="inferred from homology"/>
<evidence type="ECO:0000259" key="5">
    <source>
        <dbReference type="Pfam" id="PF13193"/>
    </source>
</evidence>
<evidence type="ECO:0000259" key="4">
    <source>
        <dbReference type="Pfam" id="PF00501"/>
    </source>
</evidence>
<evidence type="ECO:0000256" key="3">
    <source>
        <dbReference type="SAM" id="Phobius"/>
    </source>
</evidence>
<keyword evidence="3" id="KW-0812">Transmembrane</keyword>